<evidence type="ECO:0000313" key="5">
    <source>
        <dbReference type="Proteomes" id="UP000675047"/>
    </source>
</evidence>
<proteinExistence type="predicted"/>
<protein>
    <submittedName>
        <fullName evidence="4">Response regulator</fullName>
    </submittedName>
</protein>
<feature type="domain" description="Response regulatory" evidence="3">
    <location>
        <begin position="8"/>
        <end position="123"/>
    </location>
</feature>
<dbReference type="Pfam" id="PF00072">
    <property type="entry name" value="Response_reg"/>
    <property type="match status" value="1"/>
</dbReference>
<reference evidence="4 5" key="1">
    <citation type="submission" date="2021-03" db="EMBL/GenBank/DDBJ databases">
        <title>Flavobacterium Flabelliformis Sp. Nov. And Flavobacterium Geliluteum Sp. Nov., Two Novel Multidrug Resistant Psychrophilic Species Isolated From Antarctica.</title>
        <authorList>
            <person name="Kralova S."/>
            <person name="Busse H.J."/>
            <person name="Bezdicek M."/>
            <person name="Nykrynova M."/>
            <person name="Kroupova E."/>
            <person name="Krsek D."/>
            <person name="Sedlacek I."/>
        </authorList>
    </citation>
    <scope>NUCLEOTIDE SEQUENCE [LARGE SCALE GENOMIC DNA]</scope>
    <source>
        <strain evidence="4 5">P7388</strain>
    </source>
</reference>
<dbReference type="InterPro" id="IPR001789">
    <property type="entry name" value="Sig_transdc_resp-reg_receiver"/>
</dbReference>
<dbReference type="PANTHER" id="PTHR44591:SF3">
    <property type="entry name" value="RESPONSE REGULATORY DOMAIN-CONTAINING PROTEIN"/>
    <property type="match status" value="1"/>
</dbReference>
<dbReference type="AlphaFoldDB" id="A0A941B2P6"/>
<dbReference type="PANTHER" id="PTHR44591">
    <property type="entry name" value="STRESS RESPONSE REGULATOR PROTEIN 1"/>
    <property type="match status" value="1"/>
</dbReference>
<organism evidence="4 5">
    <name type="scientific">Flavobacterium geliluteum</name>
    <dbReference type="NCBI Taxonomy" id="2816120"/>
    <lineage>
        <taxon>Bacteria</taxon>
        <taxon>Pseudomonadati</taxon>
        <taxon>Bacteroidota</taxon>
        <taxon>Flavobacteriia</taxon>
        <taxon>Flavobacteriales</taxon>
        <taxon>Flavobacteriaceae</taxon>
        <taxon>Flavobacterium</taxon>
    </lineage>
</organism>
<evidence type="ECO:0000256" key="2">
    <source>
        <dbReference type="PROSITE-ProRule" id="PRU00169"/>
    </source>
</evidence>
<gene>
    <name evidence="4" type="ORF">J3495_06320</name>
</gene>
<sequence>MNNDDGKKIMIIENDDMTLEILKFILQKEGYKISVAKEGITAIETIGSIMPDLVITDIMIPLKSGLEVIDYIKKNHKQIPVIALSILGEEERTVEQAFLLGVDDFITKPFNPKELLLRIKRFL</sequence>
<dbReference type="SUPFAM" id="SSF52172">
    <property type="entry name" value="CheY-like"/>
    <property type="match status" value="1"/>
</dbReference>
<dbReference type="GO" id="GO:0000160">
    <property type="term" value="P:phosphorelay signal transduction system"/>
    <property type="evidence" value="ECO:0007669"/>
    <property type="project" value="InterPro"/>
</dbReference>
<dbReference type="EMBL" id="JAGFBV010000007">
    <property type="protein sequence ID" value="MBP4137698.1"/>
    <property type="molecule type" value="Genomic_DNA"/>
</dbReference>
<keyword evidence="5" id="KW-1185">Reference proteome</keyword>
<evidence type="ECO:0000256" key="1">
    <source>
        <dbReference type="ARBA" id="ARBA00022553"/>
    </source>
</evidence>
<dbReference type="Proteomes" id="UP000675047">
    <property type="component" value="Unassembled WGS sequence"/>
</dbReference>
<evidence type="ECO:0000259" key="3">
    <source>
        <dbReference type="PROSITE" id="PS50110"/>
    </source>
</evidence>
<dbReference type="InterPro" id="IPR011006">
    <property type="entry name" value="CheY-like_superfamily"/>
</dbReference>
<name>A0A941B2P6_9FLAO</name>
<comment type="caution">
    <text evidence="4">The sequence shown here is derived from an EMBL/GenBank/DDBJ whole genome shotgun (WGS) entry which is preliminary data.</text>
</comment>
<evidence type="ECO:0000313" key="4">
    <source>
        <dbReference type="EMBL" id="MBP4137698.1"/>
    </source>
</evidence>
<dbReference type="PROSITE" id="PS50110">
    <property type="entry name" value="RESPONSE_REGULATORY"/>
    <property type="match status" value="1"/>
</dbReference>
<dbReference type="SMART" id="SM00448">
    <property type="entry name" value="REC"/>
    <property type="match status" value="1"/>
</dbReference>
<dbReference type="RefSeq" id="WP_210665730.1">
    <property type="nucleotide sequence ID" value="NZ_JAGFBV010000007.1"/>
</dbReference>
<dbReference type="Gene3D" id="3.40.50.2300">
    <property type="match status" value="1"/>
</dbReference>
<keyword evidence="1 2" id="KW-0597">Phosphoprotein</keyword>
<accession>A0A941B2P6</accession>
<feature type="modified residue" description="4-aspartylphosphate" evidence="2">
    <location>
        <position position="57"/>
    </location>
</feature>
<dbReference type="InterPro" id="IPR050595">
    <property type="entry name" value="Bact_response_regulator"/>
</dbReference>